<evidence type="ECO:0000256" key="5">
    <source>
        <dbReference type="ARBA" id="ARBA00022763"/>
    </source>
</evidence>
<dbReference type="GO" id="GO:0006281">
    <property type="term" value="P:DNA repair"/>
    <property type="evidence" value="ECO:0007669"/>
    <property type="project" value="UniProtKB-KW"/>
</dbReference>
<comment type="function">
    <text evidence="8">Involved in DNA mismatch repair in slow-growing cells. Acts as a chaperone during the assembly of the 26S proteasome, specifically of the base subcomplex of the 19S regulatory complex (RC).</text>
</comment>
<dbReference type="AlphaFoldDB" id="A0A1G4KDU6"/>
<keyword evidence="6" id="KW-0143">Chaperone</keyword>
<dbReference type="Pfam" id="PF18794">
    <property type="entry name" value="HSM3_C"/>
    <property type="match status" value="1"/>
</dbReference>
<dbReference type="Proteomes" id="UP000191144">
    <property type="component" value="Chromosome H"/>
</dbReference>
<evidence type="ECO:0000256" key="4">
    <source>
        <dbReference type="ARBA" id="ARBA00022490"/>
    </source>
</evidence>
<evidence type="ECO:0000313" key="11">
    <source>
        <dbReference type="EMBL" id="SCV02693.1"/>
    </source>
</evidence>
<dbReference type="Gene3D" id="1.25.40.580">
    <property type="match status" value="1"/>
</dbReference>
<dbReference type="EMBL" id="LT598480">
    <property type="protein sequence ID" value="SCV02693.1"/>
    <property type="molecule type" value="Genomic_DNA"/>
</dbReference>
<evidence type="ECO:0000256" key="1">
    <source>
        <dbReference type="ARBA" id="ARBA00004496"/>
    </source>
</evidence>
<dbReference type="Pfam" id="PF18795">
    <property type="entry name" value="HSM3_N"/>
    <property type="match status" value="1"/>
</dbReference>
<organism evidence="11 12">
    <name type="scientific">Lachancea meyersii CBS 8951</name>
    <dbReference type="NCBI Taxonomy" id="1266667"/>
    <lineage>
        <taxon>Eukaryota</taxon>
        <taxon>Fungi</taxon>
        <taxon>Dikarya</taxon>
        <taxon>Ascomycota</taxon>
        <taxon>Saccharomycotina</taxon>
        <taxon>Saccharomycetes</taxon>
        <taxon>Saccharomycetales</taxon>
        <taxon>Saccharomycetaceae</taxon>
        <taxon>Lachancea</taxon>
    </lineage>
</organism>
<comment type="similarity">
    <text evidence="2">Belongs to the proteasome subunit S5B/HSM3 family.</text>
</comment>
<accession>A0A1G4KDU6</accession>
<keyword evidence="5" id="KW-0227">DNA damage</keyword>
<keyword evidence="7" id="KW-0234">DNA repair</keyword>
<dbReference type="CDD" id="cd12794">
    <property type="entry name" value="Hsm3_like"/>
    <property type="match status" value="1"/>
</dbReference>
<dbReference type="InterPro" id="IPR041335">
    <property type="entry name" value="HSM3_N"/>
</dbReference>
<dbReference type="OrthoDB" id="4074002at2759"/>
<gene>
    <name evidence="11" type="ORF">LAME_0H04236G</name>
</gene>
<evidence type="ECO:0000256" key="6">
    <source>
        <dbReference type="ARBA" id="ARBA00023186"/>
    </source>
</evidence>
<comment type="subcellular location">
    <subcellularLocation>
        <location evidence="1">Cytoplasm</location>
    </subcellularLocation>
</comment>
<evidence type="ECO:0000259" key="9">
    <source>
        <dbReference type="Pfam" id="PF18794"/>
    </source>
</evidence>
<evidence type="ECO:0000256" key="7">
    <source>
        <dbReference type="ARBA" id="ARBA00023204"/>
    </source>
</evidence>
<name>A0A1G4KDU6_9SACH</name>
<dbReference type="GO" id="GO:0005737">
    <property type="term" value="C:cytoplasm"/>
    <property type="evidence" value="ECO:0007669"/>
    <property type="project" value="UniProtKB-SubCell"/>
</dbReference>
<dbReference type="InterPro" id="IPR040752">
    <property type="entry name" value="HSM3_C"/>
</dbReference>
<evidence type="ECO:0000313" key="12">
    <source>
        <dbReference type="Proteomes" id="UP000191144"/>
    </source>
</evidence>
<keyword evidence="4" id="KW-0963">Cytoplasm</keyword>
<feature type="domain" description="DNA mismatch repair protein HSM3 N-terminal" evidence="10">
    <location>
        <begin position="13"/>
        <end position="245"/>
    </location>
</feature>
<reference evidence="12" key="1">
    <citation type="submission" date="2016-03" db="EMBL/GenBank/DDBJ databases">
        <authorList>
            <person name="Devillers Hugo."/>
        </authorList>
    </citation>
    <scope>NUCLEOTIDE SEQUENCE [LARGE SCALE GENOMIC DNA]</scope>
</reference>
<evidence type="ECO:0000256" key="3">
    <source>
        <dbReference type="ARBA" id="ARBA00019167"/>
    </source>
</evidence>
<proteinExistence type="inferred from homology"/>
<protein>
    <recommendedName>
        <fullName evidence="3">DNA mismatch repair protein HSM3</fullName>
    </recommendedName>
</protein>
<evidence type="ECO:0000259" key="10">
    <source>
        <dbReference type="Pfam" id="PF18795"/>
    </source>
</evidence>
<dbReference type="Gene3D" id="1.25.10.50">
    <property type="match status" value="1"/>
</dbReference>
<keyword evidence="12" id="KW-1185">Reference proteome</keyword>
<sequence length="482" mass="55286">MDPETRKLSHQILLDRLNCSIAQRNIKKINELMSRAQVELGHINNLQVSEASDFLIEVKELISEEPHQELDYDLVIDVLEQVISRMPFDQIIEQFSLEDLSSSIESYVPKLVKLACKVIQRSEPKGLFAGSGLVDLLLSRLFNSETDVGSVTEIENVFRQLSSDKLIRRRILSHNSKHLIHVKAGFDPICLARLVELLQVMVPFLDCSELNEKLLIFSEEEIVKSINTDIFLFIAITNYYIGLLESTRSKLEYDRSSAWLVTHILDVTISTYGKLYSTAEELSEVRTYGKQCIFGLFKQISLLEDQEPFKRLDHQYLHLTESNPEFSEFQKFINPLFLISEKRSIVLENLKIRPSHLATLRNLISNERSFDAIKEKLVSDQLLSMPYYEQMVLLQKMSSYDYSALFLINNLSKVMSDLLDDKAGRITEPETVELRRQVLVNLLRLGDEALNVWNEPLKNSYRSFTLGIKAGAGAAQVADVYL</sequence>
<evidence type="ECO:0000256" key="8">
    <source>
        <dbReference type="ARBA" id="ARBA00024671"/>
    </source>
</evidence>
<feature type="domain" description="DNA mismatch repair protein HSM3 C-terminal" evidence="9">
    <location>
        <begin position="309"/>
        <end position="481"/>
    </location>
</feature>
<evidence type="ECO:0000256" key="2">
    <source>
        <dbReference type="ARBA" id="ARBA00006823"/>
    </source>
</evidence>